<dbReference type="EMBL" id="JARVKF010000440">
    <property type="protein sequence ID" value="KAK9413379.1"/>
    <property type="molecule type" value="Genomic_DNA"/>
</dbReference>
<comment type="caution">
    <text evidence="2">The sequence shown here is derived from an EMBL/GenBank/DDBJ whole genome shotgun (WGS) entry which is preliminary data.</text>
</comment>
<name>A0ABR2UFU1_9PEZI</name>
<feature type="region of interest" description="Disordered" evidence="1">
    <location>
        <begin position="52"/>
        <end position="160"/>
    </location>
</feature>
<gene>
    <name evidence="2" type="ORF">SUNI508_02578</name>
</gene>
<feature type="compositionally biased region" description="Acidic residues" evidence="1">
    <location>
        <begin position="129"/>
        <end position="147"/>
    </location>
</feature>
<feature type="region of interest" description="Disordered" evidence="1">
    <location>
        <begin position="1"/>
        <end position="28"/>
    </location>
</feature>
<dbReference type="Proteomes" id="UP001408356">
    <property type="component" value="Unassembled WGS sequence"/>
</dbReference>
<dbReference type="Gene3D" id="1.25.40.20">
    <property type="entry name" value="Ankyrin repeat-containing domain"/>
    <property type="match status" value="1"/>
</dbReference>
<feature type="compositionally biased region" description="Polar residues" evidence="1">
    <location>
        <begin position="79"/>
        <end position="88"/>
    </location>
</feature>
<evidence type="ECO:0000256" key="1">
    <source>
        <dbReference type="SAM" id="MobiDB-lite"/>
    </source>
</evidence>
<dbReference type="InterPro" id="IPR016181">
    <property type="entry name" value="Acyl_CoA_acyltransferase"/>
</dbReference>
<protein>
    <submittedName>
        <fullName evidence="2">N-acetyltransferase domain-containing protein</fullName>
    </submittedName>
</protein>
<dbReference type="InterPro" id="IPR036770">
    <property type="entry name" value="Ankyrin_rpt-contain_sf"/>
</dbReference>
<keyword evidence="3" id="KW-1185">Reference proteome</keyword>
<organism evidence="2 3">
    <name type="scientific">Seiridium unicorne</name>
    <dbReference type="NCBI Taxonomy" id="138068"/>
    <lineage>
        <taxon>Eukaryota</taxon>
        <taxon>Fungi</taxon>
        <taxon>Dikarya</taxon>
        <taxon>Ascomycota</taxon>
        <taxon>Pezizomycotina</taxon>
        <taxon>Sordariomycetes</taxon>
        <taxon>Xylariomycetidae</taxon>
        <taxon>Amphisphaeriales</taxon>
        <taxon>Sporocadaceae</taxon>
        <taxon>Seiridium</taxon>
    </lineage>
</organism>
<sequence>MSSIKRQRSSDAISGDERDSKLSKVESNAPVAKAILPDAIDRQVRIDIKLGSTRKAAINDPKPAPTREDLLGLLAESGEPTSVASTRSRGVDVDKARRISSGSASPITPHNCDSAGNPALETREYGRGDDEDEEASEDNDEDNEEDIDSKYDKDDYSDDSSDYEKGHLWLENIYCTATPALNVQPSSRDSKIGSCHARLIRRNRIRKSFWLEMEPHSKETADLAFDLFDRYGRLQSDYYDHTVKKGTGVWGKELNYGDLLLFEEIQINREWRRQGIASKIVNAILEKSKEKTSRSVGFFALVRTRYLTREIEISGGPAEKHLGISWSFWQSLGFRKVGTSSWLAWTESVEHPSRYLELGQNWEEPQEKNEYHVIPHNLEKLYQKLMHPEADEKECMGEVRTVLSNDLESQKWSVLDQHGNTLLHLAALCLKPELVKSILAEAPQAVTLRNSKGYTPAEALQRQLDDQRTGRTGGRAVWVTSDDFAGFGPSAIACVAAFQQFSASDLSTLSPRDIEAAVAATAEQVRRAPAFDIPGIRKTLQLKYGCTCGKCLGGFISPRMKFALVCGAEIRHDLMSDIIEQCTGPDWVEENEHLLTHLPLSVRNYLKTNKSMRQGFTNMFDHFAECLRRGRIPSAREVLFVLDTYKSEWPPVTKNFLQHGGSVASVATMIFETAMEEDEWSGNGQCREVFSEQIEELPSCRNDHEFGFVSGTCGYKRVRPASSRLIDLFTRLIGQ</sequence>
<evidence type="ECO:0000313" key="2">
    <source>
        <dbReference type="EMBL" id="KAK9413379.1"/>
    </source>
</evidence>
<accession>A0ABR2UFU1</accession>
<reference evidence="2 3" key="1">
    <citation type="journal article" date="2024" name="J. Plant Pathol.">
        <title>Sequence and assembly of the genome of Seiridium unicorne, isolate CBS 538.82, causal agent of cypress canker disease.</title>
        <authorList>
            <person name="Scali E."/>
            <person name="Rocca G.D."/>
            <person name="Danti R."/>
            <person name="Garbelotto M."/>
            <person name="Barberini S."/>
            <person name="Baroncelli R."/>
            <person name="Emiliani G."/>
        </authorList>
    </citation>
    <scope>NUCLEOTIDE SEQUENCE [LARGE SCALE GENOMIC DNA]</scope>
    <source>
        <strain evidence="2 3">BM-138-508</strain>
    </source>
</reference>
<dbReference type="SUPFAM" id="SSF55729">
    <property type="entry name" value="Acyl-CoA N-acyltransferases (Nat)"/>
    <property type="match status" value="1"/>
</dbReference>
<evidence type="ECO:0000313" key="3">
    <source>
        <dbReference type="Proteomes" id="UP001408356"/>
    </source>
</evidence>
<proteinExistence type="predicted"/>
<feature type="compositionally biased region" description="Basic and acidic residues" evidence="1">
    <location>
        <begin position="15"/>
        <end position="24"/>
    </location>
</feature>